<dbReference type="EMBL" id="GEDV01001097">
    <property type="protein sequence ID" value="JAP87460.1"/>
    <property type="molecule type" value="Transcribed_RNA"/>
</dbReference>
<proteinExistence type="predicted"/>
<organism evidence="2">
    <name type="scientific">Rhipicephalus appendiculatus</name>
    <name type="common">Brown ear tick</name>
    <dbReference type="NCBI Taxonomy" id="34631"/>
    <lineage>
        <taxon>Eukaryota</taxon>
        <taxon>Metazoa</taxon>
        <taxon>Ecdysozoa</taxon>
        <taxon>Arthropoda</taxon>
        <taxon>Chelicerata</taxon>
        <taxon>Arachnida</taxon>
        <taxon>Acari</taxon>
        <taxon>Parasitiformes</taxon>
        <taxon>Ixodida</taxon>
        <taxon>Ixodoidea</taxon>
        <taxon>Ixodidae</taxon>
        <taxon>Rhipicephalinae</taxon>
        <taxon>Rhipicephalus</taxon>
        <taxon>Rhipicephalus</taxon>
    </lineage>
</organism>
<feature type="region of interest" description="Disordered" evidence="1">
    <location>
        <begin position="79"/>
        <end position="103"/>
    </location>
</feature>
<protein>
    <submittedName>
        <fullName evidence="2">Uncharacterized protein</fullName>
    </submittedName>
</protein>
<reference evidence="2" key="1">
    <citation type="journal article" date="2016" name="Ticks Tick Borne Dis.">
        <title>De novo assembly and annotation of the salivary gland transcriptome of Rhipicephalus appendiculatus male and female ticks during blood feeding.</title>
        <authorList>
            <person name="de Castro M.H."/>
            <person name="de Klerk D."/>
            <person name="Pienaar R."/>
            <person name="Latif A.A."/>
            <person name="Rees D.J."/>
            <person name="Mans B.J."/>
        </authorList>
    </citation>
    <scope>NUCLEOTIDE SEQUENCE</scope>
    <source>
        <tissue evidence="2">Salivary glands</tissue>
    </source>
</reference>
<name>A0A131Z9H8_RHIAP</name>
<feature type="non-terminal residue" evidence="2">
    <location>
        <position position="1"/>
    </location>
</feature>
<evidence type="ECO:0000313" key="2">
    <source>
        <dbReference type="EMBL" id="JAP87460.1"/>
    </source>
</evidence>
<sequence length="103" mass="11675">CKYETLRPNHMHAIFERGDRIFCREGPSVAVAGMSQFSGKPEKFACRQEKCVHDGRNRDSSLRIAYYVSRSRVPASVRAERFVKRRRPKSQLGSSGSKSSLLA</sequence>
<dbReference type="AlphaFoldDB" id="A0A131Z9H8"/>
<evidence type="ECO:0000256" key="1">
    <source>
        <dbReference type="SAM" id="MobiDB-lite"/>
    </source>
</evidence>
<accession>A0A131Z9H8</accession>
<feature type="compositionally biased region" description="Low complexity" evidence="1">
    <location>
        <begin position="90"/>
        <end position="103"/>
    </location>
</feature>